<reference evidence="2" key="1">
    <citation type="journal article" date="2014" name="Int. J. Syst. Evol. Microbiol.">
        <title>Complete genome sequence of Corynebacterium casei LMG S-19264T (=DSM 44701T), isolated from a smear-ripened cheese.</title>
        <authorList>
            <consortium name="US DOE Joint Genome Institute (JGI-PGF)"/>
            <person name="Walter F."/>
            <person name="Albersmeier A."/>
            <person name="Kalinowski J."/>
            <person name="Ruckert C."/>
        </authorList>
    </citation>
    <scope>NUCLEOTIDE SEQUENCE</scope>
    <source>
        <strain evidence="2">JCM 4637</strain>
    </source>
</reference>
<feature type="compositionally biased region" description="Basic and acidic residues" evidence="1">
    <location>
        <begin position="52"/>
        <end position="67"/>
    </location>
</feature>
<proteinExistence type="predicted"/>
<accession>A0A918WZG1</accession>
<gene>
    <name evidence="2" type="ORF">GCM10010334_39750</name>
</gene>
<evidence type="ECO:0000313" key="2">
    <source>
        <dbReference type="EMBL" id="GHC97870.1"/>
    </source>
</evidence>
<dbReference type="AlphaFoldDB" id="A0A918WZG1"/>
<comment type="caution">
    <text evidence="2">The sequence shown here is derived from an EMBL/GenBank/DDBJ whole genome shotgun (WGS) entry which is preliminary data.</text>
</comment>
<evidence type="ECO:0000313" key="3">
    <source>
        <dbReference type="Proteomes" id="UP000638353"/>
    </source>
</evidence>
<evidence type="ECO:0000256" key="1">
    <source>
        <dbReference type="SAM" id="MobiDB-lite"/>
    </source>
</evidence>
<feature type="region of interest" description="Disordered" evidence="1">
    <location>
        <begin position="33"/>
        <end position="104"/>
    </location>
</feature>
<organism evidence="2 3">
    <name type="scientific">Streptomyces finlayi</name>
    <dbReference type="NCBI Taxonomy" id="67296"/>
    <lineage>
        <taxon>Bacteria</taxon>
        <taxon>Bacillati</taxon>
        <taxon>Actinomycetota</taxon>
        <taxon>Actinomycetes</taxon>
        <taxon>Kitasatosporales</taxon>
        <taxon>Streptomycetaceae</taxon>
        <taxon>Streptomyces</taxon>
    </lineage>
</organism>
<dbReference type="Proteomes" id="UP000638353">
    <property type="component" value="Unassembled WGS sequence"/>
</dbReference>
<dbReference type="EMBL" id="BMVC01000007">
    <property type="protein sequence ID" value="GHC97870.1"/>
    <property type="molecule type" value="Genomic_DNA"/>
</dbReference>
<sequence length="104" mass="11163">MVRTYLRYVPASQVRAFPSLIENHRASGADVCFRQSGQGASRPNGAKSYPIPDREMKPRLIKGEAGRTRWRGRGFAAPGRCRREAGAGGGCGAGTRGGPPQSYV</sequence>
<protein>
    <submittedName>
        <fullName evidence="2">Uncharacterized protein</fullName>
    </submittedName>
</protein>
<reference evidence="2" key="2">
    <citation type="submission" date="2020-09" db="EMBL/GenBank/DDBJ databases">
        <authorList>
            <person name="Sun Q."/>
            <person name="Ohkuma M."/>
        </authorList>
    </citation>
    <scope>NUCLEOTIDE SEQUENCE</scope>
    <source>
        <strain evidence="2">JCM 4637</strain>
    </source>
</reference>
<feature type="compositionally biased region" description="Gly residues" evidence="1">
    <location>
        <begin position="86"/>
        <end position="97"/>
    </location>
</feature>
<name>A0A918WZG1_9ACTN</name>